<organism evidence="1 2">
    <name type="scientific">Rhodococcus maanshanensis</name>
    <dbReference type="NCBI Taxonomy" id="183556"/>
    <lineage>
        <taxon>Bacteria</taxon>
        <taxon>Bacillati</taxon>
        <taxon>Actinomycetota</taxon>
        <taxon>Actinomycetes</taxon>
        <taxon>Mycobacteriales</taxon>
        <taxon>Nocardiaceae</taxon>
        <taxon>Rhodococcus</taxon>
    </lineage>
</organism>
<proteinExistence type="predicted"/>
<protein>
    <recommendedName>
        <fullName evidence="3">YjbR protein</fullName>
    </recommendedName>
</protein>
<keyword evidence="2" id="KW-1185">Reference proteome</keyword>
<evidence type="ECO:0000313" key="2">
    <source>
        <dbReference type="Proteomes" id="UP000198677"/>
    </source>
</evidence>
<gene>
    <name evidence="1" type="ORF">SAMN05444583_12957</name>
</gene>
<dbReference type="Proteomes" id="UP000198677">
    <property type="component" value="Unassembled WGS sequence"/>
</dbReference>
<name>A0A1H7WY05_9NOCA</name>
<dbReference type="InterPro" id="IPR058532">
    <property type="entry name" value="YjbR/MT2646/Rv2570-like"/>
</dbReference>
<evidence type="ECO:0008006" key="3">
    <source>
        <dbReference type="Google" id="ProtNLM"/>
    </source>
</evidence>
<evidence type="ECO:0000313" key="1">
    <source>
        <dbReference type="EMBL" id="SEM26492.1"/>
    </source>
</evidence>
<dbReference type="InterPro" id="IPR038056">
    <property type="entry name" value="YjbR-like_sf"/>
</dbReference>
<dbReference type="Gene3D" id="3.90.1150.30">
    <property type="match status" value="1"/>
</dbReference>
<reference evidence="2" key="1">
    <citation type="submission" date="2016-10" db="EMBL/GenBank/DDBJ databases">
        <authorList>
            <person name="Varghese N."/>
            <person name="Submissions S."/>
        </authorList>
    </citation>
    <scope>NUCLEOTIDE SEQUENCE [LARGE SCALE GENOMIC DNA]</scope>
    <source>
        <strain evidence="2">DSM 44675</strain>
    </source>
</reference>
<accession>A0A1H7WY05</accession>
<dbReference type="AlphaFoldDB" id="A0A1H7WY05"/>
<dbReference type="SUPFAM" id="SSF142906">
    <property type="entry name" value="YjbR-like"/>
    <property type="match status" value="1"/>
</dbReference>
<dbReference type="Pfam" id="PF04237">
    <property type="entry name" value="YjbR"/>
    <property type="match status" value="1"/>
</dbReference>
<dbReference type="EMBL" id="FOAW01000029">
    <property type="protein sequence ID" value="SEM26492.1"/>
    <property type="molecule type" value="Genomic_DNA"/>
</dbReference>
<sequence length="123" mass="13929">MWDMGVTVDEFLTMLETLPEAEQSRGGGDSWIALKVRGKGFGYVWEKTETVGLKLTLDEQIALVAERPEVFEVQFTTSQFGWVVVQLAKIDADELLELVTEAWCLTAPKRLLETHEFGSLYDE</sequence>